<comment type="caution">
    <text evidence="1">The sequence shown here is derived from an EMBL/GenBank/DDBJ whole genome shotgun (WGS) entry which is preliminary data.</text>
</comment>
<gene>
    <name evidence="1" type="ORF">WKI67_08325</name>
</gene>
<keyword evidence="2" id="KW-1185">Reference proteome</keyword>
<reference evidence="1" key="1">
    <citation type="submission" date="2024-03" db="EMBL/GenBank/DDBJ databases">
        <title>Novel Streptomyces species of biotechnological and ecological value are a feature of Machair soil.</title>
        <authorList>
            <person name="Prole J.R."/>
            <person name="Goodfellow M."/>
            <person name="Allenby N."/>
            <person name="Ward A.C."/>
        </authorList>
    </citation>
    <scope>NUCLEOTIDE SEQUENCE</scope>
    <source>
        <strain evidence="1">MS2.AVA.5</strain>
    </source>
</reference>
<dbReference type="EMBL" id="JBBKAJ010000022">
    <property type="protein sequence ID" value="MEJ8633401.1"/>
    <property type="molecule type" value="Genomic_DNA"/>
</dbReference>
<dbReference type="Proteomes" id="UP001377168">
    <property type="component" value="Unassembled WGS sequence"/>
</dbReference>
<name>A0ACC6PPW4_9ACTN</name>
<evidence type="ECO:0000313" key="2">
    <source>
        <dbReference type="Proteomes" id="UP001377168"/>
    </source>
</evidence>
<organism evidence="1 2">
    <name type="scientific">Streptomyces achmelvichensis</name>
    <dbReference type="NCBI Taxonomy" id="3134111"/>
    <lineage>
        <taxon>Bacteria</taxon>
        <taxon>Bacillati</taxon>
        <taxon>Actinomycetota</taxon>
        <taxon>Actinomycetes</taxon>
        <taxon>Kitasatosporales</taxon>
        <taxon>Streptomycetaceae</taxon>
        <taxon>Streptomyces</taxon>
    </lineage>
</organism>
<protein>
    <submittedName>
        <fullName evidence="1">DUF6629 family protein</fullName>
    </submittedName>
</protein>
<sequence>MCWSATADLVAGTGIAAIGVLCVAGVRRVRDLPLAALPLLLGAHQIVESLVWRSGGGSGAATNAWAAIALPLLPLWVPLGVLLAEPAEVRKRLVVPLVAGLATAAVLSFCLATRTVTAEIRGHTVGYLLDLPRSPLIIAGYLLATVGALLLARDPALRLLGVVAGVGAVVCLLLWREEFVSTWCALAAVASVVLLVWVRRRPQPPAAPRVAV</sequence>
<proteinExistence type="predicted"/>
<accession>A0ACC6PPW4</accession>
<evidence type="ECO:0000313" key="1">
    <source>
        <dbReference type="EMBL" id="MEJ8633401.1"/>
    </source>
</evidence>